<reference evidence="1 2" key="1">
    <citation type="submission" date="2020-12" db="EMBL/GenBank/DDBJ databases">
        <title>Novel Thalassolituus-related marine hydrocarbonoclastic bacteria mediated algae-derived hydrocarbons mineralization in twilight zone of the northern South China Sea.</title>
        <authorList>
            <person name="Dong C."/>
        </authorList>
    </citation>
    <scope>NUCLEOTIDE SEQUENCE [LARGE SCALE GENOMIC DNA]</scope>
    <source>
        <strain evidence="1 2">IMCC1826</strain>
    </source>
</reference>
<sequence length="166" mass="18387">MFFQSTSIESQGPKAFIPLGELEASIQEAVQLNDLGLAQSLSDGWAHMYELADTWNFIVADGEPVGVELGTSGDIFVAIMPDENGYRLQHFDAAGLCGHKTYKSAYEALEKALLDGYTDPQPGMMEYLSHQPSWIKGTKARELRDNYEQGLLTVDQLNKELQRLAA</sequence>
<evidence type="ECO:0000313" key="2">
    <source>
        <dbReference type="Proteomes" id="UP000714380"/>
    </source>
</evidence>
<evidence type="ECO:0000313" key="1">
    <source>
        <dbReference type="EMBL" id="MCA6065466.1"/>
    </source>
</evidence>
<gene>
    <name evidence="1" type="ORF">I9W95_17855</name>
</gene>
<organism evidence="1 2">
    <name type="scientific">Thalassolituus marinus</name>
    <dbReference type="NCBI Taxonomy" id="671053"/>
    <lineage>
        <taxon>Bacteria</taxon>
        <taxon>Pseudomonadati</taxon>
        <taxon>Pseudomonadota</taxon>
        <taxon>Gammaproteobacteria</taxon>
        <taxon>Oceanospirillales</taxon>
        <taxon>Oceanospirillaceae</taxon>
        <taxon>Thalassolituus</taxon>
    </lineage>
</organism>
<keyword evidence="2" id="KW-1185">Reference proteome</keyword>
<protein>
    <submittedName>
        <fullName evidence="1">Uncharacterized protein</fullName>
    </submittedName>
</protein>
<name>A0ABS7ZUV3_9GAMM</name>
<dbReference type="EMBL" id="JAEDAH010000105">
    <property type="protein sequence ID" value="MCA6065466.1"/>
    <property type="molecule type" value="Genomic_DNA"/>
</dbReference>
<proteinExistence type="predicted"/>
<accession>A0ABS7ZUV3</accession>
<comment type="caution">
    <text evidence="1">The sequence shown here is derived from an EMBL/GenBank/DDBJ whole genome shotgun (WGS) entry which is preliminary data.</text>
</comment>
<dbReference type="Proteomes" id="UP000714380">
    <property type="component" value="Unassembled WGS sequence"/>
</dbReference>
<dbReference type="RefSeq" id="WP_225677429.1">
    <property type="nucleotide sequence ID" value="NZ_JAEDAH010000105.1"/>
</dbReference>